<comment type="caution">
    <text evidence="2">The sequence shown here is derived from an EMBL/GenBank/DDBJ whole genome shotgun (WGS) entry which is preliminary data.</text>
</comment>
<evidence type="ECO:0000256" key="1">
    <source>
        <dbReference type="SAM" id="Phobius"/>
    </source>
</evidence>
<proteinExistence type="predicted"/>
<accession>X1FGC2</accession>
<evidence type="ECO:0000313" key="2">
    <source>
        <dbReference type="EMBL" id="GAH43992.1"/>
    </source>
</evidence>
<reference evidence="2" key="1">
    <citation type="journal article" date="2014" name="Front. Microbiol.">
        <title>High frequency of phylogenetically diverse reductive dehalogenase-homologous genes in deep subseafloor sedimentary metagenomes.</title>
        <authorList>
            <person name="Kawai M."/>
            <person name="Futagami T."/>
            <person name="Toyoda A."/>
            <person name="Takaki Y."/>
            <person name="Nishi S."/>
            <person name="Hori S."/>
            <person name="Arai W."/>
            <person name="Tsubouchi T."/>
            <person name="Morono Y."/>
            <person name="Uchiyama I."/>
            <person name="Ito T."/>
            <person name="Fujiyama A."/>
            <person name="Inagaki F."/>
            <person name="Takami H."/>
        </authorList>
    </citation>
    <scope>NUCLEOTIDE SEQUENCE</scope>
    <source>
        <strain evidence="2">Expedition CK06-06</strain>
    </source>
</reference>
<dbReference type="EMBL" id="BARU01009998">
    <property type="protein sequence ID" value="GAH43992.1"/>
    <property type="molecule type" value="Genomic_DNA"/>
</dbReference>
<keyword evidence="1" id="KW-0472">Membrane</keyword>
<protein>
    <submittedName>
        <fullName evidence="2">Uncharacterized protein</fullName>
    </submittedName>
</protein>
<feature type="non-terminal residue" evidence="2">
    <location>
        <position position="1"/>
    </location>
</feature>
<sequence length="119" mass="13666">DKLIFVSSDLGSNNTFTGYTYTGYFSDIRIIYNYELTPEFRDITITVLSLTAIMIPLIIILVPIFSVYAVYRRKGAIIPMLMFFSIIAFATALIPFQIFFIMMLSLGCGLFIQYKKQKE</sequence>
<gene>
    <name evidence="2" type="ORF">S03H2_19167</name>
</gene>
<name>X1FGC2_9ZZZZ</name>
<feature type="transmembrane region" description="Helical" evidence="1">
    <location>
        <begin position="83"/>
        <end position="112"/>
    </location>
</feature>
<keyword evidence="1" id="KW-0812">Transmembrane</keyword>
<feature type="transmembrane region" description="Helical" evidence="1">
    <location>
        <begin position="43"/>
        <end position="71"/>
    </location>
</feature>
<dbReference type="AlphaFoldDB" id="X1FGC2"/>
<keyword evidence="1" id="KW-1133">Transmembrane helix</keyword>
<organism evidence="2">
    <name type="scientific">marine sediment metagenome</name>
    <dbReference type="NCBI Taxonomy" id="412755"/>
    <lineage>
        <taxon>unclassified sequences</taxon>
        <taxon>metagenomes</taxon>
        <taxon>ecological metagenomes</taxon>
    </lineage>
</organism>